<sequence>MDMPKFGKRFDMERGILHGMKSHDSHVFMEQLLPMAEISLFFKDLCSSTLRTENLVPMAENIVFITNKLEKILPPGFFDVMEHLPIHLVGEALLGGLVQYRWVYPFERSIGKSKRGMKNKHRVEGCMIQVYLAKERSHFFSYYFDDYVSCLRNRPNRHDDTENDLVVKSLSIFNQPGKDSKSVHCANLPKKEKKSAELHVLLNYPEVQPFLDYCVSQYGHDQVFTSFILWYTNWKMLTHLINFSRIFLGYRLLFKRCPNISLILLYLLRVGTNHLHKKKVRIY</sequence>
<name>A0ABM1UYQ1_SOLPN</name>
<reference evidence="2" key="1">
    <citation type="journal article" date="2014" name="Nat. Genet.">
        <title>The genome of the stress-tolerant wild tomato species Solanum pennellii.</title>
        <authorList>
            <person name="Bolger A."/>
            <person name="Scossa F."/>
            <person name="Bolger M.E."/>
            <person name="Lanz C."/>
            <person name="Maumus F."/>
            <person name="Tohge T."/>
            <person name="Quesneville H."/>
            <person name="Alseekh S."/>
            <person name="Sorensen I."/>
            <person name="Lichtenstein G."/>
            <person name="Fich E.A."/>
            <person name="Conte M."/>
            <person name="Keller H."/>
            <person name="Schneeberger K."/>
            <person name="Schwacke R."/>
            <person name="Ofner I."/>
            <person name="Vrebalov J."/>
            <person name="Xu Y."/>
            <person name="Osorio S."/>
            <person name="Aflitos S.A."/>
            <person name="Schijlen E."/>
            <person name="Jimenez-Gomez J.M."/>
            <person name="Ryngajllo M."/>
            <person name="Kimura S."/>
            <person name="Kumar R."/>
            <person name="Koenig D."/>
            <person name="Headland L.R."/>
            <person name="Maloof J.N."/>
            <person name="Sinha N."/>
            <person name="van Ham R.C."/>
            <person name="Lankhorst R.K."/>
            <person name="Mao L."/>
            <person name="Vogel A."/>
            <person name="Arsova B."/>
            <person name="Panstruga R."/>
            <person name="Fei Z."/>
            <person name="Rose J.K."/>
            <person name="Zamir D."/>
            <person name="Carrari F."/>
            <person name="Giovannoni J.J."/>
            <person name="Weigel D."/>
            <person name="Usadel B."/>
            <person name="Fernie A.R."/>
        </authorList>
    </citation>
    <scope>NUCLEOTIDE SEQUENCE [LARGE SCALE GENOMIC DNA]</scope>
    <source>
        <strain evidence="2">cv. LA0716</strain>
    </source>
</reference>
<reference evidence="3" key="2">
    <citation type="submission" date="2025-08" db="UniProtKB">
        <authorList>
            <consortium name="RefSeq"/>
        </authorList>
    </citation>
    <scope>IDENTIFICATION</scope>
</reference>
<protein>
    <submittedName>
        <fullName evidence="3">Uncharacterized protein LOC107003907 isoform X2</fullName>
    </submittedName>
</protein>
<organism evidence="2 3">
    <name type="scientific">Solanum pennellii</name>
    <name type="common">Tomato</name>
    <name type="synonym">Lycopersicon pennellii</name>
    <dbReference type="NCBI Taxonomy" id="28526"/>
    <lineage>
        <taxon>Eukaryota</taxon>
        <taxon>Viridiplantae</taxon>
        <taxon>Streptophyta</taxon>
        <taxon>Embryophyta</taxon>
        <taxon>Tracheophyta</taxon>
        <taxon>Spermatophyta</taxon>
        <taxon>Magnoliopsida</taxon>
        <taxon>eudicotyledons</taxon>
        <taxon>Gunneridae</taxon>
        <taxon>Pentapetalae</taxon>
        <taxon>asterids</taxon>
        <taxon>lamiids</taxon>
        <taxon>Solanales</taxon>
        <taxon>Solanaceae</taxon>
        <taxon>Solanoideae</taxon>
        <taxon>Solaneae</taxon>
        <taxon>Solanum</taxon>
        <taxon>Solanum subgen. Lycopersicon</taxon>
    </lineage>
</organism>
<gene>
    <name evidence="3" type="primary">LOC107003907</name>
</gene>
<dbReference type="Pfam" id="PF13960">
    <property type="entry name" value="DUF4218"/>
    <property type="match status" value="1"/>
</dbReference>
<dbReference type="PANTHER" id="PTHR48258:SF4">
    <property type="entry name" value="DUF4216 DOMAIN-CONTAINING PROTEIN"/>
    <property type="match status" value="1"/>
</dbReference>
<evidence type="ECO:0000313" key="3">
    <source>
        <dbReference type="RefSeq" id="XP_027768619.1"/>
    </source>
</evidence>
<evidence type="ECO:0000313" key="2">
    <source>
        <dbReference type="Proteomes" id="UP000694930"/>
    </source>
</evidence>
<dbReference type="GeneID" id="107003907"/>
<dbReference type="Proteomes" id="UP000694930">
    <property type="component" value="Chromosome 11"/>
</dbReference>
<dbReference type="RefSeq" id="XP_027768619.1">
    <property type="nucleotide sequence ID" value="XM_027912818.1"/>
</dbReference>
<dbReference type="InterPro" id="IPR025452">
    <property type="entry name" value="DUF4218"/>
</dbReference>
<dbReference type="PANTHER" id="PTHR48258">
    <property type="entry name" value="DUF4218 DOMAIN-CONTAINING PROTEIN-RELATED"/>
    <property type="match status" value="1"/>
</dbReference>
<accession>A0ABM1UYQ1</accession>
<evidence type="ECO:0000259" key="1">
    <source>
        <dbReference type="Pfam" id="PF13960"/>
    </source>
</evidence>
<feature type="domain" description="DUF4218" evidence="1">
    <location>
        <begin position="45"/>
        <end position="158"/>
    </location>
</feature>
<keyword evidence="2" id="KW-1185">Reference proteome</keyword>
<proteinExistence type="predicted"/>